<protein>
    <submittedName>
        <fullName evidence="2">Uncharacterized protein</fullName>
    </submittedName>
</protein>
<dbReference type="AlphaFoldDB" id="A0A9X9PVX9"/>
<comment type="caution">
    <text evidence="2">The sequence shown here is derived from an EMBL/GenBank/DDBJ whole genome shotgun (WGS) entry which is preliminary data.</text>
</comment>
<evidence type="ECO:0000256" key="1">
    <source>
        <dbReference type="SAM" id="MobiDB-lite"/>
    </source>
</evidence>
<name>A0A9X9PVX9_GULGU</name>
<dbReference type="Proteomes" id="UP000269945">
    <property type="component" value="Unassembled WGS sequence"/>
</dbReference>
<reference evidence="2 3" key="1">
    <citation type="submission" date="2018-10" db="EMBL/GenBank/DDBJ databases">
        <authorList>
            <person name="Ekblom R."/>
            <person name="Jareborg N."/>
        </authorList>
    </citation>
    <scope>NUCLEOTIDE SEQUENCE [LARGE SCALE GENOMIC DNA]</scope>
    <source>
        <tissue evidence="2">Muscle</tissue>
    </source>
</reference>
<gene>
    <name evidence="2" type="ORF">BN2614_LOCUS1</name>
</gene>
<evidence type="ECO:0000313" key="2">
    <source>
        <dbReference type="EMBL" id="VCW68941.1"/>
    </source>
</evidence>
<sequence length="53" mass="5816">MPVAADTEQTGTPPPSFRRPQPAFCQQNDAEIEEFIGANHAPFLLVEEETSNS</sequence>
<feature type="region of interest" description="Disordered" evidence="1">
    <location>
        <begin position="1"/>
        <end position="22"/>
    </location>
</feature>
<proteinExistence type="predicted"/>
<organism evidence="2 3">
    <name type="scientific">Gulo gulo</name>
    <name type="common">Wolverine</name>
    <name type="synonym">Gluton</name>
    <dbReference type="NCBI Taxonomy" id="48420"/>
    <lineage>
        <taxon>Eukaryota</taxon>
        <taxon>Metazoa</taxon>
        <taxon>Chordata</taxon>
        <taxon>Craniata</taxon>
        <taxon>Vertebrata</taxon>
        <taxon>Euteleostomi</taxon>
        <taxon>Mammalia</taxon>
        <taxon>Eutheria</taxon>
        <taxon>Laurasiatheria</taxon>
        <taxon>Carnivora</taxon>
        <taxon>Caniformia</taxon>
        <taxon>Musteloidea</taxon>
        <taxon>Mustelidae</taxon>
        <taxon>Guloninae</taxon>
        <taxon>Gulo</taxon>
    </lineage>
</organism>
<accession>A0A9X9PVX9</accession>
<evidence type="ECO:0000313" key="3">
    <source>
        <dbReference type="Proteomes" id="UP000269945"/>
    </source>
</evidence>
<keyword evidence="3" id="KW-1185">Reference proteome</keyword>
<dbReference type="EMBL" id="CYRY02004438">
    <property type="protein sequence ID" value="VCW68941.1"/>
    <property type="molecule type" value="Genomic_DNA"/>
</dbReference>